<evidence type="ECO:0000313" key="8">
    <source>
        <dbReference type="Proteomes" id="UP000480854"/>
    </source>
</evidence>
<protein>
    <submittedName>
        <fullName evidence="7">Cytochrome c</fullName>
    </submittedName>
</protein>
<evidence type="ECO:0000256" key="5">
    <source>
        <dbReference type="SAM" id="SignalP"/>
    </source>
</evidence>
<keyword evidence="3 4" id="KW-0408">Iron</keyword>
<dbReference type="PANTHER" id="PTHR40394:SF2">
    <property type="entry name" value="QUINOL:CYTOCHROME C OXIDOREDUCTASE MEMBRANE PROTEIN"/>
    <property type="match status" value="1"/>
</dbReference>
<name>A0A9W7KR01_9PROT</name>
<dbReference type="SUPFAM" id="SSF46626">
    <property type="entry name" value="Cytochrome c"/>
    <property type="match status" value="1"/>
</dbReference>
<dbReference type="InterPro" id="IPR036909">
    <property type="entry name" value="Cyt_c-like_dom_sf"/>
</dbReference>
<dbReference type="GO" id="GO:0046872">
    <property type="term" value="F:metal ion binding"/>
    <property type="evidence" value="ECO:0007669"/>
    <property type="project" value="UniProtKB-KW"/>
</dbReference>
<evidence type="ECO:0000256" key="4">
    <source>
        <dbReference type="PROSITE-ProRule" id="PRU00433"/>
    </source>
</evidence>
<sequence>MRRAALPALVLLLAACGDNMADQHAYADPQAPAVAALDPLPPGTVPMGALDRAAALANPPDVMDLERGRERYGIHCAPCHGLTGHGDGPVARRGFPPPASFHDTGQRSLPLRDIVTAVTEGAGPMPSFADRIAGEDRWRIAAYVKALQYSQAVPAEALPAADRERLPPP</sequence>
<proteinExistence type="predicted"/>
<dbReference type="OrthoDB" id="335174at2"/>
<dbReference type="Pfam" id="PF13442">
    <property type="entry name" value="Cytochrome_CBB3"/>
    <property type="match status" value="1"/>
</dbReference>
<dbReference type="PANTHER" id="PTHR40394">
    <property type="entry name" value="LIPOPROTEIN-RELATED"/>
    <property type="match status" value="1"/>
</dbReference>
<accession>A0A9W7KR01</accession>
<dbReference type="EMBL" id="QOKW01000020">
    <property type="protein sequence ID" value="KAA0677974.1"/>
    <property type="molecule type" value="Genomic_DNA"/>
</dbReference>
<dbReference type="InterPro" id="IPR009056">
    <property type="entry name" value="Cyt_c-like_dom"/>
</dbReference>
<dbReference type="GO" id="GO:0020037">
    <property type="term" value="F:heme binding"/>
    <property type="evidence" value="ECO:0007669"/>
    <property type="project" value="InterPro"/>
</dbReference>
<feature type="chain" id="PRO_5040802088" evidence="5">
    <location>
        <begin position="22"/>
        <end position="169"/>
    </location>
</feature>
<comment type="caution">
    <text evidence="7">The sequence shown here is derived from an EMBL/GenBank/DDBJ whole genome shotgun (WGS) entry which is preliminary data.</text>
</comment>
<dbReference type="Proteomes" id="UP000480854">
    <property type="component" value="Unassembled WGS sequence"/>
</dbReference>
<evidence type="ECO:0000313" key="7">
    <source>
        <dbReference type="EMBL" id="KAA0677974.1"/>
    </source>
</evidence>
<keyword evidence="8" id="KW-1185">Reference proteome</keyword>
<reference evidence="7 8" key="1">
    <citation type="submission" date="2018-07" db="EMBL/GenBank/DDBJ databases">
        <title>Genome sequence of Azospirillum sp. ATCC 49961.</title>
        <authorList>
            <person name="Sant'Anna F.H."/>
            <person name="Baldani J.I."/>
            <person name="Zilli J.E."/>
            <person name="Reis V.M."/>
            <person name="Hartmann A."/>
            <person name="Cruz L."/>
            <person name="de Souza E.M."/>
            <person name="de Oliveira Pedrosa F."/>
            <person name="Passaglia L.M.P."/>
        </authorList>
    </citation>
    <scope>NUCLEOTIDE SEQUENCE [LARGE SCALE GENOMIC DNA]</scope>
    <source>
        <strain evidence="7 8">ATCC 49961</strain>
    </source>
</reference>
<dbReference type="GO" id="GO:0009055">
    <property type="term" value="F:electron transfer activity"/>
    <property type="evidence" value="ECO:0007669"/>
    <property type="project" value="InterPro"/>
</dbReference>
<organism evidence="7 8">
    <name type="scientific">Roseomonas genomospecies 6</name>
    <dbReference type="NCBI Taxonomy" id="214106"/>
    <lineage>
        <taxon>Bacteria</taxon>
        <taxon>Pseudomonadati</taxon>
        <taxon>Pseudomonadota</taxon>
        <taxon>Alphaproteobacteria</taxon>
        <taxon>Acetobacterales</taxon>
        <taxon>Roseomonadaceae</taxon>
        <taxon>Roseomonas</taxon>
    </lineage>
</organism>
<evidence type="ECO:0000256" key="3">
    <source>
        <dbReference type="ARBA" id="ARBA00023004"/>
    </source>
</evidence>
<evidence type="ECO:0000256" key="1">
    <source>
        <dbReference type="ARBA" id="ARBA00022617"/>
    </source>
</evidence>
<feature type="domain" description="Cytochrome c" evidence="6">
    <location>
        <begin position="63"/>
        <end position="148"/>
    </location>
</feature>
<dbReference type="PROSITE" id="PS51257">
    <property type="entry name" value="PROKAR_LIPOPROTEIN"/>
    <property type="match status" value="1"/>
</dbReference>
<keyword evidence="1 4" id="KW-0349">Heme</keyword>
<keyword evidence="5" id="KW-0732">Signal</keyword>
<dbReference type="AlphaFoldDB" id="A0A9W7KR01"/>
<gene>
    <name evidence="7" type="ORF">DS843_21555</name>
</gene>
<dbReference type="PROSITE" id="PS51007">
    <property type="entry name" value="CYTC"/>
    <property type="match status" value="1"/>
</dbReference>
<evidence type="ECO:0000259" key="6">
    <source>
        <dbReference type="PROSITE" id="PS51007"/>
    </source>
</evidence>
<keyword evidence="2 4" id="KW-0479">Metal-binding</keyword>
<evidence type="ECO:0000256" key="2">
    <source>
        <dbReference type="ARBA" id="ARBA00022723"/>
    </source>
</evidence>
<feature type="signal peptide" evidence="5">
    <location>
        <begin position="1"/>
        <end position="21"/>
    </location>
</feature>
<dbReference type="Gene3D" id="1.10.760.10">
    <property type="entry name" value="Cytochrome c-like domain"/>
    <property type="match status" value="1"/>
</dbReference>